<reference evidence="9 10" key="2">
    <citation type="journal article" date="2021" name="Curr. Genet.">
        <title>Genetic response to nitrogen starvation in the aggressive Eucalyptus foliar pathogen Teratosphaeria destructans.</title>
        <authorList>
            <person name="Havenga M."/>
            <person name="Wingfield B.D."/>
            <person name="Wingfield M.J."/>
            <person name="Dreyer L.L."/>
            <person name="Roets F."/>
            <person name="Aylward J."/>
        </authorList>
    </citation>
    <scope>NUCLEOTIDE SEQUENCE [LARGE SCALE GENOMIC DNA]</scope>
    <source>
        <strain evidence="9">CMW44962</strain>
    </source>
</reference>
<keyword evidence="4" id="KW-1015">Disulfide bond</keyword>
<evidence type="ECO:0000313" key="10">
    <source>
        <dbReference type="Proteomes" id="UP001138500"/>
    </source>
</evidence>
<sequence>MKFATPVAALLFGVAALAAPGDKTASQKSSFEVKDFTERKPDGYATEDISFSLISTTGGANFKCASYNSGGTVVEKFRAETTYSCGPTSQVLWAYRFGDPVSRTPGRISLWQRVSDRVQLAGQASIAELTDADCTKGDATSASRRPGRRLSSSSARRWLQTSIMVEKESKCPRQWSDVFLCIERDCKSAAFGEAWEDVSRRSAAAVLT</sequence>
<comment type="caution">
    <text evidence="9">The sequence shown here is derived from an EMBL/GenBank/DDBJ whole genome shotgun (WGS) entry which is preliminary data.</text>
</comment>
<evidence type="ECO:0000256" key="4">
    <source>
        <dbReference type="ARBA" id="ARBA00023157"/>
    </source>
</evidence>
<evidence type="ECO:0000256" key="3">
    <source>
        <dbReference type="ARBA" id="ARBA00022729"/>
    </source>
</evidence>
<keyword evidence="2" id="KW-0964">Secreted</keyword>
<organism evidence="9 10">
    <name type="scientific">Teratosphaeria destructans</name>
    <dbReference type="NCBI Taxonomy" id="418781"/>
    <lineage>
        <taxon>Eukaryota</taxon>
        <taxon>Fungi</taxon>
        <taxon>Dikarya</taxon>
        <taxon>Ascomycota</taxon>
        <taxon>Pezizomycotina</taxon>
        <taxon>Dothideomycetes</taxon>
        <taxon>Dothideomycetidae</taxon>
        <taxon>Mycosphaerellales</taxon>
        <taxon>Teratosphaeriaceae</taxon>
        <taxon>Teratosphaeria</taxon>
    </lineage>
</organism>
<accession>A0A9W7SY80</accession>
<dbReference type="InterPro" id="IPR032382">
    <property type="entry name" value="AltA1"/>
</dbReference>
<dbReference type="EMBL" id="RIBY02000535">
    <property type="protein sequence ID" value="KAH9841207.1"/>
    <property type="molecule type" value="Genomic_DNA"/>
</dbReference>
<feature type="chain" id="PRO_5040786693" evidence="7">
    <location>
        <begin position="19"/>
        <end position="208"/>
    </location>
</feature>
<dbReference type="GO" id="GO:0005576">
    <property type="term" value="C:extracellular region"/>
    <property type="evidence" value="ECO:0007669"/>
    <property type="project" value="UniProtKB-SubCell"/>
</dbReference>
<dbReference type="Gene3D" id="2.40.350.20">
    <property type="match status" value="1"/>
</dbReference>
<evidence type="ECO:0000256" key="5">
    <source>
        <dbReference type="PROSITE-ProRule" id="PRU01243"/>
    </source>
</evidence>
<name>A0A9W7SY80_9PEZI</name>
<feature type="signal peptide" evidence="7">
    <location>
        <begin position="1"/>
        <end position="18"/>
    </location>
</feature>
<dbReference type="Pfam" id="PF16541">
    <property type="entry name" value="AltA1"/>
    <property type="match status" value="1"/>
</dbReference>
<feature type="domain" description="AA1-like" evidence="8">
    <location>
        <begin position="26"/>
        <end position="155"/>
    </location>
</feature>
<keyword evidence="3 7" id="KW-0732">Signal</keyword>
<dbReference type="PROSITE" id="PS51895">
    <property type="entry name" value="AA1"/>
    <property type="match status" value="1"/>
</dbReference>
<dbReference type="Proteomes" id="UP001138500">
    <property type="component" value="Unassembled WGS sequence"/>
</dbReference>
<proteinExistence type="predicted"/>
<evidence type="ECO:0000256" key="2">
    <source>
        <dbReference type="ARBA" id="ARBA00022525"/>
    </source>
</evidence>
<evidence type="ECO:0000313" key="9">
    <source>
        <dbReference type="EMBL" id="KAH9841207.1"/>
    </source>
</evidence>
<comment type="subcellular location">
    <subcellularLocation>
        <location evidence="1">Secreted</location>
    </subcellularLocation>
</comment>
<evidence type="ECO:0000259" key="8">
    <source>
        <dbReference type="PROSITE" id="PS51895"/>
    </source>
</evidence>
<reference evidence="9 10" key="1">
    <citation type="journal article" date="2018" name="IMA Fungus">
        <title>IMA Genome-F 10: Nine draft genome sequences of Claviceps purpurea s.lat., including C. arundinis, C. humidiphila, and C. cf. spartinae, pseudomolecules for the pitch canker pathogen Fusarium circinatum, draft genome of Davidsoniella eucalypti, Grosmannia galeiformis, Quambalaria eucalypti, and Teratosphaeria destructans.</title>
        <authorList>
            <person name="Wingfield B.D."/>
            <person name="Liu M."/>
            <person name="Nguyen H.D."/>
            <person name="Lane F.A."/>
            <person name="Morgan S.W."/>
            <person name="De Vos L."/>
            <person name="Wilken P.M."/>
            <person name="Duong T.A."/>
            <person name="Aylward J."/>
            <person name="Coetzee M.P."/>
            <person name="Dadej K."/>
            <person name="De Beer Z.W."/>
            <person name="Findlay W."/>
            <person name="Havenga M."/>
            <person name="Kolarik M."/>
            <person name="Menzies J.G."/>
            <person name="Naidoo K."/>
            <person name="Pochopski O."/>
            <person name="Shoukouhi P."/>
            <person name="Santana Q.C."/>
            <person name="Seifert K.A."/>
            <person name="Soal N."/>
            <person name="Steenkamp E.T."/>
            <person name="Tatham C.T."/>
            <person name="van der Nest M.A."/>
            <person name="Wingfield M.J."/>
        </authorList>
    </citation>
    <scope>NUCLEOTIDE SEQUENCE [LARGE SCALE GENOMIC DNA]</scope>
    <source>
        <strain evidence="9">CMW44962</strain>
    </source>
</reference>
<dbReference type="AlphaFoldDB" id="A0A9W7SY80"/>
<gene>
    <name evidence="9" type="ORF">Tdes44962_MAKER07873</name>
</gene>
<feature type="compositionally biased region" description="Low complexity" evidence="6">
    <location>
        <begin position="141"/>
        <end position="155"/>
    </location>
</feature>
<protein>
    <submittedName>
        <fullName evidence="9">Major allergen alt</fullName>
    </submittedName>
</protein>
<evidence type="ECO:0000256" key="6">
    <source>
        <dbReference type="SAM" id="MobiDB-lite"/>
    </source>
</evidence>
<evidence type="ECO:0000256" key="1">
    <source>
        <dbReference type="ARBA" id="ARBA00004613"/>
    </source>
</evidence>
<keyword evidence="10" id="KW-1185">Reference proteome</keyword>
<comment type="caution">
    <text evidence="5">Lacks conserved residue(s) required for the propagation of feature annotation.</text>
</comment>
<feature type="region of interest" description="Disordered" evidence="6">
    <location>
        <begin position="136"/>
        <end position="155"/>
    </location>
</feature>
<evidence type="ECO:0000256" key="7">
    <source>
        <dbReference type="SAM" id="SignalP"/>
    </source>
</evidence>